<organism evidence="1 2">
    <name type="scientific">Acetobacter thailandicus</name>
    <dbReference type="NCBI Taxonomy" id="1502842"/>
    <lineage>
        <taxon>Bacteria</taxon>
        <taxon>Pseudomonadati</taxon>
        <taxon>Pseudomonadota</taxon>
        <taxon>Alphaproteobacteria</taxon>
        <taxon>Acetobacterales</taxon>
        <taxon>Acetobacteraceae</taxon>
        <taxon>Acetobacter</taxon>
    </lineage>
</organism>
<comment type="caution">
    <text evidence="1">The sequence shown here is derived from an EMBL/GenBank/DDBJ whole genome shotgun (WGS) entry which is preliminary data.</text>
</comment>
<name>A0ABT3QFN8_9PROT</name>
<keyword evidence="2" id="KW-1185">Reference proteome</keyword>
<evidence type="ECO:0000313" key="1">
    <source>
        <dbReference type="EMBL" id="MCX2564105.1"/>
    </source>
</evidence>
<dbReference type="EMBL" id="JAPIUZ010000004">
    <property type="protein sequence ID" value="MCX2564105.1"/>
    <property type="molecule type" value="Genomic_DNA"/>
</dbReference>
<gene>
    <name evidence="1" type="ORF">OQ497_09045</name>
</gene>
<dbReference type="RefSeq" id="WP_233127668.1">
    <property type="nucleotide sequence ID" value="NZ_JAERKX010000002.1"/>
</dbReference>
<dbReference type="Proteomes" id="UP001301152">
    <property type="component" value="Unassembled WGS sequence"/>
</dbReference>
<sequence>MKYVLKGGVAAFVLGALVVLPGCQSAKQAVAAKEDHLAAAGFLDKPATTAAQKAMLARLPAHHFVSRVKGKDVYYVYADPVVCDCLYVGNQAAYDRYQQYAQTKALLNEQATTAQTYEDAQWNWNEWGAWDSPWGPGFVGYGPGW</sequence>
<evidence type="ECO:0000313" key="2">
    <source>
        <dbReference type="Proteomes" id="UP001301152"/>
    </source>
</evidence>
<protein>
    <recommendedName>
        <fullName evidence="3">Lipoprotein</fullName>
    </recommendedName>
</protein>
<proteinExistence type="predicted"/>
<evidence type="ECO:0008006" key="3">
    <source>
        <dbReference type="Google" id="ProtNLM"/>
    </source>
</evidence>
<reference evidence="1 2" key="1">
    <citation type="submission" date="2022-11" db="EMBL/GenBank/DDBJ databases">
        <title>Genome sequencing of Acetobacter type strain.</title>
        <authorList>
            <person name="Heo J."/>
            <person name="Lee D."/>
            <person name="Han B.-H."/>
            <person name="Hong S.-B."/>
            <person name="Kwon S.-W."/>
        </authorList>
    </citation>
    <scope>NUCLEOTIDE SEQUENCE [LARGE SCALE GENOMIC DNA]</scope>
    <source>
        <strain evidence="1 2">KACC 21253</strain>
    </source>
</reference>
<accession>A0ABT3QFN8</accession>